<dbReference type="InterPro" id="IPR011990">
    <property type="entry name" value="TPR-like_helical_dom_sf"/>
</dbReference>
<accession>A0ABW3KL14</accession>
<gene>
    <name evidence="1" type="ORF">ACFQ1C_08835</name>
</gene>
<dbReference type="EMBL" id="JBHTJS010000035">
    <property type="protein sequence ID" value="MFD1008257.1"/>
    <property type="molecule type" value="Genomic_DNA"/>
</dbReference>
<reference evidence="2" key="1">
    <citation type="journal article" date="2019" name="Int. J. Syst. Evol. Microbiol.">
        <title>The Global Catalogue of Microorganisms (GCM) 10K type strain sequencing project: providing services to taxonomists for standard genome sequencing and annotation.</title>
        <authorList>
            <consortium name="The Broad Institute Genomics Platform"/>
            <consortium name="The Broad Institute Genome Sequencing Center for Infectious Disease"/>
            <person name="Wu L."/>
            <person name="Ma J."/>
        </authorList>
    </citation>
    <scope>NUCLEOTIDE SEQUENCE [LARGE SCALE GENOMIC DNA]</scope>
    <source>
        <strain evidence="2">CCUG 60525</strain>
    </source>
</reference>
<dbReference type="SUPFAM" id="SSF48452">
    <property type="entry name" value="TPR-like"/>
    <property type="match status" value="1"/>
</dbReference>
<evidence type="ECO:0000313" key="1">
    <source>
        <dbReference type="EMBL" id="MFD1008257.1"/>
    </source>
</evidence>
<protein>
    <submittedName>
        <fullName evidence="1">DUF924 family protein</fullName>
    </submittedName>
</protein>
<proteinExistence type="predicted"/>
<name>A0ABW3KL14_9GAMM</name>
<keyword evidence="2" id="KW-1185">Reference proteome</keyword>
<evidence type="ECO:0000313" key="2">
    <source>
        <dbReference type="Proteomes" id="UP001597048"/>
    </source>
</evidence>
<sequence>MMQSVLKFWFEELTPAQWWQKNKALDRKITERFSDLHRQACLSELFAWRATAEGRLAEIIVLDQFSRNIYRDSATAFAADGMALALSQEAIRIGADQALTPQQRVFLYMPMMHSESLKIHEVALALFEKNAEPEVGYEHEQSGAASSLQYERLHKDIIARFGRYPHRNAILDRESSTEEAAFLQQPGSSF</sequence>
<organism evidence="1 2">
    <name type="scientific">Oceanisphaera ostreae</name>
    <dbReference type="NCBI Taxonomy" id="914151"/>
    <lineage>
        <taxon>Bacteria</taxon>
        <taxon>Pseudomonadati</taxon>
        <taxon>Pseudomonadota</taxon>
        <taxon>Gammaproteobacteria</taxon>
        <taxon>Aeromonadales</taxon>
        <taxon>Aeromonadaceae</taxon>
        <taxon>Oceanisphaera</taxon>
    </lineage>
</organism>
<dbReference type="Proteomes" id="UP001597048">
    <property type="component" value="Unassembled WGS sequence"/>
</dbReference>
<dbReference type="RefSeq" id="WP_379558239.1">
    <property type="nucleotide sequence ID" value="NZ_JBHTJS010000035.1"/>
</dbReference>
<dbReference type="Pfam" id="PF06041">
    <property type="entry name" value="DUF924"/>
    <property type="match status" value="1"/>
</dbReference>
<comment type="caution">
    <text evidence="1">The sequence shown here is derived from an EMBL/GenBank/DDBJ whole genome shotgun (WGS) entry which is preliminary data.</text>
</comment>
<dbReference type="Gene3D" id="1.20.58.320">
    <property type="entry name" value="TPR-like"/>
    <property type="match status" value="1"/>
</dbReference>
<dbReference type="InterPro" id="IPR010323">
    <property type="entry name" value="DUF924"/>
</dbReference>
<dbReference type="Gene3D" id="1.25.40.10">
    <property type="entry name" value="Tetratricopeptide repeat domain"/>
    <property type="match status" value="1"/>
</dbReference>